<proteinExistence type="predicted"/>
<dbReference type="UniPathway" id="UPA00251">
    <property type="reaction ID" value="UER00320"/>
</dbReference>
<dbReference type="SUPFAM" id="SSF69618">
    <property type="entry name" value="HemD-like"/>
    <property type="match status" value="1"/>
</dbReference>
<dbReference type="Pfam" id="PF02602">
    <property type="entry name" value="HEM4"/>
    <property type="match status" value="1"/>
</dbReference>
<dbReference type="GO" id="GO:0006780">
    <property type="term" value="P:uroporphyrinogen III biosynthetic process"/>
    <property type="evidence" value="ECO:0007669"/>
    <property type="project" value="InterPro"/>
</dbReference>
<dbReference type="GO" id="GO:0005829">
    <property type="term" value="C:cytosol"/>
    <property type="evidence" value="ECO:0007669"/>
    <property type="project" value="TreeGrafter"/>
</dbReference>
<gene>
    <name evidence="2" type="ORF">FIBRA_01827</name>
</gene>
<dbReference type="HOGENOM" id="CLU_051874_0_1_1"/>
<dbReference type="InterPro" id="IPR003754">
    <property type="entry name" value="4pyrrol_synth_uPrphyn_synth"/>
</dbReference>
<dbReference type="STRING" id="599839.J4G173"/>
<accession>J4G173</accession>
<sequence>MAHVLLLRASNTPDAYEYAFKSRGYNPLSVPVLETTSTSLDRLKDTITAGLSRCAYAGVVITSGRSCEAWKTVAGQLAQSHGDIEGGNSATWADIPFYVVGEATARALADIGASIGAHPFVPRDIRGAAESGTGEKLAHFILRDLAPSPEGKRLLYLTGDKNRDTLPNILASGGVALDPLQVYATRGSSTFHIDLERAVHAHPASIWWIVFFSPSDADFASPALREHFVLPSTDSSELSPRIAAIGPTSARHLDDKLAMRVDAVSSKPNAEALAASIAGFDASISTRVP</sequence>
<dbReference type="GO" id="GO:0006782">
    <property type="term" value="P:protoporphyrinogen IX biosynthetic process"/>
    <property type="evidence" value="ECO:0007669"/>
    <property type="project" value="UniProtKB-UniPathway"/>
</dbReference>
<dbReference type="Proteomes" id="UP000006352">
    <property type="component" value="Unassembled WGS sequence"/>
</dbReference>
<dbReference type="GO" id="GO:0004852">
    <property type="term" value="F:uroporphyrinogen-III synthase activity"/>
    <property type="evidence" value="ECO:0007669"/>
    <property type="project" value="InterPro"/>
</dbReference>
<evidence type="ECO:0000259" key="1">
    <source>
        <dbReference type="Pfam" id="PF02602"/>
    </source>
</evidence>
<dbReference type="Gene3D" id="3.40.50.10090">
    <property type="match status" value="2"/>
</dbReference>
<dbReference type="InParanoid" id="J4G173"/>
<evidence type="ECO:0000313" key="3">
    <source>
        <dbReference type="Proteomes" id="UP000006352"/>
    </source>
</evidence>
<dbReference type="OrthoDB" id="5595751at2759"/>
<dbReference type="AlphaFoldDB" id="J4G173"/>
<dbReference type="InterPro" id="IPR036108">
    <property type="entry name" value="4pyrrol_syn_uPrphyn_synt_sf"/>
</dbReference>
<organism evidence="2 3">
    <name type="scientific">Fibroporia radiculosa</name>
    <dbReference type="NCBI Taxonomy" id="599839"/>
    <lineage>
        <taxon>Eukaryota</taxon>
        <taxon>Fungi</taxon>
        <taxon>Dikarya</taxon>
        <taxon>Basidiomycota</taxon>
        <taxon>Agaricomycotina</taxon>
        <taxon>Agaricomycetes</taxon>
        <taxon>Polyporales</taxon>
        <taxon>Fibroporiaceae</taxon>
        <taxon>Fibroporia</taxon>
    </lineage>
</organism>
<protein>
    <recommendedName>
        <fullName evidence="1">Tetrapyrrole biosynthesis uroporphyrinogen III synthase domain-containing protein</fullName>
    </recommendedName>
</protein>
<dbReference type="PANTHER" id="PTHR12390">
    <property type="entry name" value="UROPORPHYRINOGEN III SYNTHASE"/>
    <property type="match status" value="1"/>
</dbReference>
<name>J4G173_9APHY</name>
<dbReference type="FunCoup" id="J4G173">
    <property type="interactions" value="265"/>
</dbReference>
<evidence type="ECO:0000313" key="2">
    <source>
        <dbReference type="EMBL" id="CCL99803.1"/>
    </source>
</evidence>
<dbReference type="GeneID" id="24094714"/>
<dbReference type="CDD" id="cd06578">
    <property type="entry name" value="HemD"/>
    <property type="match status" value="1"/>
</dbReference>
<dbReference type="RefSeq" id="XP_012179086.1">
    <property type="nucleotide sequence ID" value="XM_012323696.1"/>
</dbReference>
<reference evidence="2 3" key="1">
    <citation type="journal article" date="2012" name="Appl. Environ. Microbiol.">
        <title>Short-read sequencing for genomic analysis of the brown rot fungus Fibroporia radiculosa.</title>
        <authorList>
            <person name="Tang J.D."/>
            <person name="Perkins A.D."/>
            <person name="Sonstegard T.S."/>
            <person name="Schroeder S.G."/>
            <person name="Burgess S.C."/>
            <person name="Diehl S.V."/>
        </authorList>
    </citation>
    <scope>NUCLEOTIDE SEQUENCE [LARGE SCALE GENOMIC DNA]</scope>
    <source>
        <strain evidence="2 3">TFFH 294</strain>
    </source>
</reference>
<keyword evidence="3" id="KW-1185">Reference proteome</keyword>
<dbReference type="PANTHER" id="PTHR12390:SF0">
    <property type="entry name" value="UROPORPHYRINOGEN-III SYNTHASE"/>
    <property type="match status" value="1"/>
</dbReference>
<dbReference type="EMBL" id="HE796952">
    <property type="protein sequence ID" value="CCL99803.1"/>
    <property type="molecule type" value="Genomic_DNA"/>
</dbReference>
<feature type="domain" description="Tetrapyrrole biosynthesis uroporphyrinogen III synthase" evidence="1">
    <location>
        <begin position="15"/>
        <end position="274"/>
    </location>
</feature>
<dbReference type="InterPro" id="IPR039793">
    <property type="entry name" value="UROS/Hem4"/>
</dbReference>